<dbReference type="InterPro" id="IPR058637">
    <property type="entry name" value="YknX-like_C"/>
</dbReference>
<dbReference type="Gene3D" id="2.40.30.170">
    <property type="match status" value="1"/>
</dbReference>
<dbReference type="Gene3D" id="2.40.50.100">
    <property type="match status" value="2"/>
</dbReference>
<keyword evidence="3" id="KW-0732">Signal</keyword>
<reference evidence="7 8" key="1">
    <citation type="journal article" date="2012" name="Front. Microbiol.">
        <title>Redundancy and modularity in membrane-associated dissimilatory nitrate reduction in Bacillus.</title>
        <authorList>
            <person name="Heylen K."/>
            <person name="Keltjens J."/>
        </authorList>
    </citation>
    <scope>NUCLEOTIDE SEQUENCE [LARGE SCALE GENOMIC DNA]</scope>
    <source>
        <strain evidence="7 8">LMG 9581</strain>
    </source>
</reference>
<keyword evidence="2" id="KW-0175">Coiled coil</keyword>
<feature type="domain" description="CusB-like beta-barrel" evidence="5">
    <location>
        <begin position="278"/>
        <end position="341"/>
    </location>
</feature>
<comment type="similarity">
    <text evidence="1">Belongs to the membrane fusion protein (MFP) (TC 8.A.1) family.</text>
</comment>
<dbReference type="Proteomes" id="UP000006315">
    <property type="component" value="Unassembled WGS sequence"/>
</dbReference>
<sequence length="428" mass="46299">MISKKTNAISAFGLSLFLLVGCNAEPAVTKEDSKVVAVEAVKKEKGVEYSRLSGTLTAKEETIISFEIGGNIKSLQYDEGQYVNMGDVLANLDGREYELQLEKANAAIQSSNASLSAAEASLEEAKNGARSQERTQAKLNVDRAEEAYRNASADYERMKNLFEAGAISAQALEGAKLNYINAQNSYESARLAYSLIEEGVRPEKEKQIKAGVNQAQAGLTNAQVSKEQAQLALSKTSLKAPFSGVITAKLASTGQLIGPGAPVYKLSQMDTLKVLLPVPDYQIADWEKGKEVTVDLYGEKKQGKVINVFPSTNQNTGTISVEVEIPNQDHKWFPGQVVKAEAKLKEQLGLFVPVEAVISTGTNNKPYVFLLQDGNAVKTEVTVGKLFENKLEITSGLSEQDQVITKGADRLFDGDPVVVEENEGTNKP</sequence>
<dbReference type="GO" id="GO:0015562">
    <property type="term" value="F:efflux transmembrane transporter activity"/>
    <property type="evidence" value="ECO:0007669"/>
    <property type="project" value="TreeGrafter"/>
</dbReference>
<dbReference type="Pfam" id="PF25954">
    <property type="entry name" value="Beta-barrel_RND_2"/>
    <property type="match status" value="1"/>
</dbReference>
<feature type="domain" description="YbhG-like alpha-helical hairpin" evidence="4">
    <location>
        <begin position="93"/>
        <end position="224"/>
    </location>
</feature>
<feature type="signal peptide" evidence="3">
    <location>
        <begin position="1"/>
        <end position="24"/>
    </location>
</feature>
<evidence type="ECO:0000259" key="4">
    <source>
        <dbReference type="Pfam" id="PF25881"/>
    </source>
</evidence>
<dbReference type="PATRIC" id="fig|1131731.3.peg.3854"/>
<evidence type="ECO:0000313" key="7">
    <source>
        <dbReference type="EMBL" id="EKN63072.1"/>
    </source>
</evidence>
<protein>
    <recommendedName>
        <fullName evidence="9">RND family efflux transporter MFP subunit</fullName>
    </recommendedName>
</protein>
<keyword evidence="8" id="KW-1185">Reference proteome</keyword>
<dbReference type="Gene3D" id="2.40.420.20">
    <property type="match status" value="1"/>
</dbReference>
<evidence type="ECO:0000256" key="1">
    <source>
        <dbReference type="ARBA" id="ARBA00009477"/>
    </source>
</evidence>
<dbReference type="AlphaFoldDB" id="K6CS60"/>
<evidence type="ECO:0000256" key="3">
    <source>
        <dbReference type="SAM" id="SignalP"/>
    </source>
</evidence>
<evidence type="ECO:0000256" key="2">
    <source>
        <dbReference type="SAM" id="Coils"/>
    </source>
</evidence>
<feature type="chain" id="PRO_5039294580" description="RND family efflux transporter MFP subunit" evidence="3">
    <location>
        <begin position="25"/>
        <end position="428"/>
    </location>
</feature>
<proteinExistence type="inferred from homology"/>
<dbReference type="InterPro" id="IPR058792">
    <property type="entry name" value="Beta-barrel_RND_2"/>
</dbReference>
<gene>
    <name evidence="7" type="ORF">BAZO_18888</name>
</gene>
<evidence type="ECO:0008006" key="9">
    <source>
        <dbReference type="Google" id="ProtNLM"/>
    </source>
</evidence>
<dbReference type="Pfam" id="PF25989">
    <property type="entry name" value="YknX_C"/>
    <property type="match status" value="1"/>
</dbReference>
<dbReference type="RefSeq" id="WP_003332989.1">
    <property type="nucleotide sequence ID" value="NZ_AJLR01000148.1"/>
</dbReference>
<accession>K6CS60</accession>
<evidence type="ECO:0000313" key="8">
    <source>
        <dbReference type="Proteomes" id="UP000006315"/>
    </source>
</evidence>
<name>K6CS60_SCHAZ</name>
<evidence type="ECO:0000259" key="6">
    <source>
        <dbReference type="Pfam" id="PF25989"/>
    </source>
</evidence>
<dbReference type="InterPro" id="IPR006143">
    <property type="entry name" value="RND_pump_MFP"/>
</dbReference>
<dbReference type="NCBIfam" id="TIGR01730">
    <property type="entry name" value="RND_mfp"/>
    <property type="match status" value="1"/>
</dbReference>
<dbReference type="Pfam" id="PF25881">
    <property type="entry name" value="HH_YBHG"/>
    <property type="match status" value="1"/>
</dbReference>
<evidence type="ECO:0000259" key="5">
    <source>
        <dbReference type="Pfam" id="PF25954"/>
    </source>
</evidence>
<dbReference type="PANTHER" id="PTHR30469">
    <property type="entry name" value="MULTIDRUG RESISTANCE PROTEIN MDTA"/>
    <property type="match status" value="1"/>
</dbReference>
<dbReference type="EMBL" id="AJLR01000148">
    <property type="protein sequence ID" value="EKN63072.1"/>
    <property type="molecule type" value="Genomic_DNA"/>
</dbReference>
<dbReference type="PROSITE" id="PS51257">
    <property type="entry name" value="PROKAR_LIPOPROTEIN"/>
    <property type="match status" value="1"/>
</dbReference>
<dbReference type="InterPro" id="IPR059052">
    <property type="entry name" value="HH_YbhG-like"/>
</dbReference>
<dbReference type="GO" id="GO:1990281">
    <property type="term" value="C:efflux pump complex"/>
    <property type="evidence" value="ECO:0007669"/>
    <property type="project" value="TreeGrafter"/>
</dbReference>
<feature type="coiled-coil region" evidence="2">
    <location>
        <begin position="101"/>
        <end position="161"/>
    </location>
</feature>
<dbReference type="SUPFAM" id="SSF111369">
    <property type="entry name" value="HlyD-like secretion proteins"/>
    <property type="match status" value="2"/>
</dbReference>
<comment type="caution">
    <text evidence="7">The sequence shown here is derived from an EMBL/GenBank/DDBJ whole genome shotgun (WGS) entry which is preliminary data.</text>
</comment>
<dbReference type="Gene3D" id="1.10.287.470">
    <property type="entry name" value="Helix hairpin bin"/>
    <property type="match status" value="3"/>
</dbReference>
<feature type="domain" description="YknX-like C-terminal permuted SH3-like" evidence="6">
    <location>
        <begin position="350"/>
        <end position="418"/>
    </location>
</feature>
<dbReference type="STRING" id="1131731.BAZO_18888"/>
<organism evidence="7 8">
    <name type="scientific">Schinkia azotoformans LMG 9581</name>
    <dbReference type="NCBI Taxonomy" id="1131731"/>
    <lineage>
        <taxon>Bacteria</taxon>
        <taxon>Bacillati</taxon>
        <taxon>Bacillota</taxon>
        <taxon>Bacilli</taxon>
        <taxon>Bacillales</taxon>
        <taxon>Bacillaceae</taxon>
        <taxon>Calidifontibacillus/Schinkia group</taxon>
        <taxon>Schinkia</taxon>
    </lineage>
</organism>